<protein>
    <submittedName>
        <fullName evidence="1">Uncharacterized protein</fullName>
    </submittedName>
</protein>
<dbReference type="AlphaFoldDB" id="A0A5E5BZB3"/>
<keyword evidence="2" id="KW-1185">Reference proteome</keyword>
<reference evidence="1 2" key="1">
    <citation type="submission" date="2019-08" db="EMBL/GenBank/DDBJ databases">
        <authorList>
            <person name="Peeters C."/>
        </authorList>
    </citation>
    <scope>NUCLEOTIDE SEQUENCE [LARGE SCALE GENOMIC DNA]</scope>
    <source>
        <strain evidence="1 2">LMG 20603</strain>
    </source>
</reference>
<proteinExistence type="predicted"/>
<name>A0A5E5BZB3_9BURK</name>
<gene>
    <name evidence="1" type="ORF">PBR20603_04819</name>
</gene>
<evidence type="ECO:0000313" key="2">
    <source>
        <dbReference type="Proteomes" id="UP000382040"/>
    </source>
</evidence>
<evidence type="ECO:0000313" key="1">
    <source>
        <dbReference type="EMBL" id="VVE90828.1"/>
    </source>
</evidence>
<organism evidence="1 2">
    <name type="scientific">Pandoraea bronchicola</name>
    <dbReference type="NCBI Taxonomy" id="2508287"/>
    <lineage>
        <taxon>Bacteria</taxon>
        <taxon>Pseudomonadati</taxon>
        <taxon>Pseudomonadota</taxon>
        <taxon>Betaproteobacteria</taxon>
        <taxon>Burkholderiales</taxon>
        <taxon>Burkholderiaceae</taxon>
        <taxon>Pandoraea</taxon>
    </lineage>
</organism>
<dbReference type="Proteomes" id="UP000382040">
    <property type="component" value="Unassembled WGS sequence"/>
</dbReference>
<accession>A0A5E5BZB3</accession>
<dbReference type="EMBL" id="CABPST010000024">
    <property type="protein sequence ID" value="VVE90828.1"/>
    <property type="molecule type" value="Genomic_DNA"/>
</dbReference>
<sequence>MQIHPIEIRVLDRQRPLVKDKGGAAVRQLRLHHLQTGFRVVDRIVFIVNNTDFLALDGDRPACHILQLRRAQIRSREGDGTGVDNVGIGGRRLFKHERGAKLLSEFRQRGEIGVEVSRQSCLALDLPGVNIRIRHRTSDSDLAVPGVRALAEFQAGAAVKIDPGFTGARPISECNLGAVCGSSSDNRNVGATCDQRHVIALDAAVSLGLVGLALKVQNTLLTERHRKLAIAFAFDGLMNVQSAVLDLNIVLRAVQCTKGADFCGFGVTVCNTVDRVRLVAREASDFEGDFFRNFRPIGAGARSGIYVKGLQICVAPRNYLFAVLVSAGGVRIKQERRFSEVVVLVLAGDTAQCSRLVRQKFKILLSFDGGVLCRIDDSVNRFFLHEAIQRLSRWVIGLDFCHTADGIHLTLKRGERVLVILMERLVRAGTGRYPNESADFDVNSFCHRPKIREPLRIFNLLSG</sequence>